<gene>
    <name evidence="3" type="ORF">MUO15_01545</name>
</gene>
<proteinExistence type="predicted"/>
<evidence type="ECO:0000313" key="4">
    <source>
        <dbReference type="Proteomes" id="UP000830326"/>
    </source>
</evidence>
<keyword evidence="3" id="KW-0489">Methyltransferase</keyword>
<evidence type="ECO:0000259" key="2">
    <source>
        <dbReference type="Pfam" id="PF13649"/>
    </source>
</evidence>
<keyword evidence="1" id="KW-0808">Transferase</keyword>
<protein>
    <submittedName>
        <fullName evidence="3">Class I SAM-dependent methyltransferase</fullName>
    </submittedName>
</protein>
<sequence length="241" mass="27999">MSYQQMAEVYDELMKDAPYDQWVTWTTYMLNNYHPKAKQLLDLGCGTGEITTRLSNQGWQLTGVDLSEEMLSVAANKDQSIQWLKQDIINLQGLSNFDCIVSYCDVMNYITDLTSLTTVFEHAFLALQRNGLFLFDVHSVEHITSHLYGQTFAEVYDDVSYVWFCDPGEKKYSIVHDLTFFIRHHDEYRRFDEHHYQQGYELSTLKQAIEKAGFTIQQVCADFSVNPASNGDRLFFVCQKL</sequence>
<dbReference type="Proteomes" id="UP000830326">
    <property type="component" value="Chromosome"/>
</dbReference>
<evidence type="ECO:0000256" key="1">
    <source>
        <dbReference type="ARBA" id="ARBA00022679"/>
    </source>
</evidence>
<dbReference type="CDD" id="cd02440">
    <property type="entry name" value="AdoMet_MTases"/>
    <property type="match status" value="1"/>
</dbReference>
<dbReference type="Pfam" id="PF13649">
    <property type="entry name" value="Methyltransf_25"/>
    <property type="match status" value="1"/>
</dbReference>
<reference evidence="3" key="1">
    <citation type="submission" date="2022-04" db="EMBL/GenBank/DDBJ databases">
        <title>Halobacillus sp. isolated from saltern.</title>
        <authorList>
            <person name="Won M."/>
            <person name="Lee C.-M."/>
            <person name="Woen H.-Y."/>
            <person name="Kwon S.-W."/>
        </authorList>
    </citation>
    <scope>NUCLEOTIDE SEQUENCE</scope>
    <source>
        <strain evidence="3">SSHM10-5</strain>
    </source>
</reference>
<dbReference type="GO" id="GO:0008168">
    <property type="term" value="F:methyltransferase activity"/>
    <property type="evidence" value="ECO:0007669"/>
    <property type="project" value="UniProtKB-KW"/>
</dbReference>
<dbReference type="PANTHER" id="PTHR43861">
    <property type="entry name" value="TRANS-ACONITATE 2-METHYLTRANSFERASE-RELATED"/>
    <property type="match status" value="1"/>
</dbReference>
<dbReference type="InterPro" id="IPR029063">
    <property type="entry name" value="SAM-dependent_MTases_sf"/>
</dbReference>
<keyword evidence="4" id="KW-1185">Reference proteome</keyword>
<dbReference type="GO" id="GO:0032259">
    <property type="term" value="P:methylation"/>
    <property type="evidence" value="ECO:0007669"/>
    <property type="project" value="UniProtKB-KW"/>
</dbReference>
<feature type="domain" description="Methyltransferase" evidence="2">
    <location>
        <begin position="41"/>
        <end position="131"/>
    </location>
</feature>
<dbReference type="Gene3D" id="2.20.25.110">
    <property type="entry name" value="S-adenosyl-L-methionine-dependent methyltransferases"/>
    <property type="match status" value="1"/>
</dbReference>
<dbReference type="EMBL" id="CP095075">
    <property type="protein sequence ID" value="UOR12249.1"/>
    <property type="molecule type" value="Genomic_DNA"/>
</dbReference>
<dbReference type="SUPFAM" id="SSF53335">
    <property type="entry name" value="S-adenosyl-L-methionine-dependent methyltransferases"/>
    <property type="match status" value="1"/>
</dbReference>
<dbReference type="InterPro" id="IPR041698">
    <property type="entry name" value="Methyltransf_25"/>
</dbReference>
<name>A0ABY4HBK0_9BACI</name>
<accession>A0ABY4HBK0</accession>
<evidence type="ECO:0000313" key="3">
    <source>
        <dbReference type="EMBL" id="UOR12249.1"/>
    </source>
</evidence>
<dbReference type="RefSeq" id="WP_245032932.1">
    <property type="nucleotide sequence ID" value="NZ_CP095075.1"/>
</dbReference>
<organism evidence="3 4">
    <name type="scientific">Halobacillus amylolyticus</name>
    <dbReference type="NCBI Taxonomy" id="2932259"/>
    <lineage>
        <taxon>Bacteria</taxon>
        <taxon>Bacillati</taxon>
        <taxon>Bacillota</taxon>
        <taxon>Bacilli</taxon>
        <taxon>Bacillales</taxon>
        <taxon>Bacillaceae</taxon>
        <taxon>Halobacillus</taxon>
    </lineage>
</organism>
<dbReference type="Gene3D" id="3.40.50.150">
    <property type="entry name" value="Vaccinia Virus protein VP39"/>
    <property type="match status" value="1"/>
</dbReference>